<dbReference type="InterPro" id="IPR013103">
    <property type="entry name" value="RVT_2"/>
</dbReference>
<proteinExistence type="predicted"/>
<sequence>MVTRSQFGIRKPNLKYADYHTVVDLPKEPKAICSPLNHAGWTKALPDEIQALQDNNIRTLMPRSPHMDVIGCKWVFKTKINASSTLNRFKARLVVKGFHQIDGVNYTKMFYLVIKLDTIRIILSIALVRHWDIRQLDVNNVFLHGDLQEDVFSYQSLGFIHPTFSSYVCKLNKALYGLK</sequence>
<dbReference type="EMBL" id="LIHL02000011">
    <property type="protein sequence ID" value="KAF5454680.1"/>
    <property type="molecule type" value="Genomic_DNA"/>
</dbReference>
<dbReference type="Pfam" id="PF07727">
    <property type="entry name" value="RVT_2"/>
    <property type="match status" value="1"/>
</dbReference>
<organism evidence="2 3">
    <name type="scientific">Juglans regia</name>
    <name type="common">English walnut</name>
    <dbReference type="NCBI Taxonomy" id="51240"/>
    <lineage>
        <taxon>Eukaryota</taxon>
        <taxon>Viridiplantae</taxon>
        <taxon>Streptophyta</taxon>
        <taxon>Embryophyta</taxon>
        <taxon>Tracheophyta</taxon>
        <taxon>Spermatophyta</taxon>
        <taxon>Magnoliopsida</taxon>
        <taxon>eudicotyledons</taxon>
        <taxon>Gunneridae</taxon>
        <taxon>Pentapetalae</taxon>
        <taxon>rosids</taxon>
        <taxon>fabids</taxon>
        <taxon>Fagales</taxon>
        <taxon>Juglandaceae</taxon>
        <taxon>Juglans</taxon>
    </lineage>
</organism>
<evidence type="ECO:0000313" key="2">
    <source>
        <dbReference type="EMBL" id="KAF5454680.1"/>
    </source>
</evidence>
<dbReference type="Proteomes" id="UP000619265">
    <property type="component" value="Unassembled WGS sequence"/>
</dbReference>
<protein>
    <recommendedName>
        <fullName evidence="1">Reverse transcriptase Ty1/copia-type domain-containing protein</fullName>
    </recommendedName>
</protein>
<name>A0A833ULZ1_JUGRE</name>
<reference evidence="2" key="1">
    <citation type="submission" date="2015-10" db="EMBL/GenBank/DDBJ databases">
        <authorList>
            <person name="Martinez-Garcia P.J."/>
            <person name="Crepeau M.W."/>
            <person name="Puiu D."/>
            <person name="Gonzalez-Ibeas D."/>
            <person name="Whalen J."/>
            <person name="Stevens K."/>
            <person name="Paul R."/>
            <person name="Butterfield T."/>
            <person name="Britton M."/>
            <person name="Reagan R."/>
            <person name="Chakraborty S."/>
            <person name="Walawage S.L."/>
            <person name="Vasquez-Gross H.A."/>
            <person name="Cardeno C."/>
            <person name="Famula R."/>
            <person name="Pratt K."/>
            <person name="Kuruganti S."/>
            <person name="Aradhya M.K."/>
            <person name="Leslie C.A."/>
            <person name="Dandekar A.M."/>
            <person name="Salzberg S.L."/>
            <person name="Wegrzyn J.L."/>
            <person name="Langley C.H."/>
            <person name="Neale D.B."/>
        </authorList>
    </citation>
    <scope>NUCLEOTIDE SEQUENCE</scope>
    <source>
        <tissue evidence="2">Leaves</tissue>
    </source>
</reference>
<evidence type="ECO:0000313" key="3">
    <source>
        <dbReference type="Proteomes" id="UP000619265"/>
    </source>
</evidence>
<accession>A0A833ULZ1</accession>
<evidence type="ECO:0000259" key="1">
    <source>
        <dbReference type="Pfam" id="PF07727"/>
    </source>
</evidence>
<reference evidence="2" key="2">
    <citation type="submission" date="2020-03" db="EMBL/GenBank/DDBJ databases">
        <title>Walnut 2.0.</title>
        <authorList>
            <person name="Marrano A."/>
            <person name="Britton M."/>
            <person name="Zimin A.V."/>
            <person name="Zaini P.A."/>
            <person name="Workman R."/>
            <person name="Puiu D."/>
            <person name="Bianco L."/>
            <person name="Allen B.J."/>
            <person name="Troggio M."/>
            <person name="Leslie C.A."/>
            <person name="Timp W."/>
            <person name="Dendekar A."/>
            <person name="Salzberg S.L."/>
            <person name="Neale D.B."/>
        </authorList>
    </citation>
    <scope>NUCLEOTIDE SEQUENCE</scope>
    <source>
        <tissue evidence="2">Leaves</tissue>
    </source>
</reference>
<feature type="domain" description="Reverse transcriptase Ty1/copia-type" evidence="1">
    <location>
        <begin position="66"/>
        <end position="179"/>
    </location>
</feature>
<gene>
    <name evidence="2" type="ORF">F2P56_024327</name>
</gene>
<dbReference type="AlphaFoldDB" id="A0A833ULZ1"/>
<comment type="caution">
    <text evidence="2">The sequence shown here is derived from an EMBL/GenBank/DDBJ whole genome shotgun (WGS) entry which is preliminary data.</text>
</comment>
<dbReference type="Gramene" id="Jr11_09130_p1">
    <property type="protein sequence ID" value="cds.Jr11_09130_p1"/>
    <property type="gene ID" value="Jr11_09130"/>
</dbReference>